<dbReference type="GO" id="GO:0046983">
    <property type="term" value="F:protein dimerization activity"/>
    <property type="evidence" value="ECO:0007669"/>
    <property type="project" value="InterPro"/>
</dbReference>
<dbReference type="EMBL" id="GBBM01005151">
    <property type="protein sequence ID" value="JAC30267.1"/>
    <property type="molecule type" value="mRNA"/>
</dbReference>
<name>A0A023G8X8_AMBTT</name>
<dbReference type="SMART" id="SM01372">
    <property type="entry name" value="E2F_TDP"/>
    <property type="match status" value="1"/>
</dbReference>
<protein>
    <recommendedName>
        <fullName evidence="8">E2F/DP family winged-helix DNA-binding domain-containing protein</fullName>
    </recommendedName>
</protein>
<evidence type="ECO:0000256" key="6">
    <source>
        <dbReference type="SAM" id="Coils"/>
    </source>
</evidence>
<organism evidence="9">
    <name type="scientific">Amblyomma triste</name>
    <name type="common">Neotropical tick</name>
    <dbReference type="NCBI Taxonomy" id="251400"/>
    <lineage>
        <taxon>Eukaryota</taxon>
        <taxon>Metazoa</taxon>
        <taxon>Ecdysozoa</taxon>
        <taxon>Arthropoda</taxon>
        <taxon>Chelicerata</taxon>
        <taxon>Arachnida</taxon>
        <taxon>Acari</taxon>
        <taxon>Parasitiformes</taxon>
        <taxon>Ixodida</taxon>
        <taxon>Ixodoidea</taxon>
        <taxon>Ixodidae</taxon>
        <taxon>Amblyomminae</taxon>
        <taxon>Amblyomma</taxon>
    </lineage>
</organism>
<comment type="similarity">
    <text evidence="1 5">Belongs to the E2F/DP family.</text>
</comment>
<dbReference type="PANTHER" id="PTHR12081:SF18">
    <property type="entry name" value="TRANSCRIPTION FACTOR E2F2-RELATED"/>
    <property type="match status" value="1"/>
</dbReference>
<evidence type="ECO:0000256" key="7">
    <source>
        <dbReference type="SAM" id="MobiDB-lite"/>
    </source>
</evidence>
<dbReference type="InterPro" id="IPR015633">
    <property type="entry name" value="E2F"/>
</dbReference>
<dbReference type="Pfam" id="PF16421">
    <property type="entry name" value="E2F_CC-MB"/>
    <property type="match status" value="1"/>
</dbReference>
<dbReference type="Gene3D" id="6.10.250.540">
    <property type="match status" value="1"/>
</dbReference>
<feature type="coiled-coil region" evidence="6">
    <location>
        <begin position="82"/>
        <end position="112"/>
    </location>
</feature>
<sequence>MADAGAPSRHEKSLGLLTTKFVTLLQEAPDGVLDLKVAADILAVRQKRRIYDITNVLEGIGLIEKKSKNSIQWKGAGPGCNTLELSEKLQVLQRELDELEAAEAKLDEHKAWAQQSLRNVVDDSSNAAFAHITTDALRICFPDSTVFSLRGPPDTIIRVPDIRQAIEKAHWLYAKSEQGPIDVLLLDKELEDAGSPNGAAAAAPSAAAPAPASNAAASAPASNAAASTPASSAAASAPASSAAASAPASSAAASAPASSAAVSAPASSAAAAEAPADDAAEVITAAAPEAASPVKRESVEAQDIQMEEVVSADSEPPDASSDQESGEDDENPLPPMPMTRRKSRQQQLPTKRKLSDSKAPNGAVKRAKEMPVEAPVTRMTTRNSPRSSPRKTVQSSSSQSSPLVTRSQKAAAASVAKVSDASDRGRLSAISENPEPSAAVAPVQKDLASEELLDLRDINVGNLDEPLENVIPTLPLLCLSPPLNERDYFFNLDDTEGICDLYDILPV</sequence>
<feature type="domain" description="E2F/DP family winged-helix DNA-binding" evidence="8">
    <location>
        <begin position="9"/>
        <end position="75"/>
    </location>
</feature>
<proteinExistence type="evidence at transcript level"/>
<dbReference type="InterPro" id="IPR036388">
    <property type="entry name" value="WH-like_DNA-bd_sf"/>
</dbReference>
<dbReference type="GO" id="GO:0090575">
    <property type="term" value="C:RNA polymerase II transcription regulator complex"/>
    <property type="evidence" value="ECO:0007669"/>
    <property type="project" value="TreeGrafter"/>
</dbReference>
<evidence type="ECO:0000256" key="2">
    <source>
        <dbReference type="ARBA" id="ARBA00023015"/>
    </source>
</evidence>
<reference evidence="9" key="1">
    <citation type="submission" date="2014-03" db="EMBL/GenBank/DDBJ databases">
        <title>The sialotranscriptome of Amblyomma triste, Amblyomma parvum and Amblyomma cajennense ticks, uncovered by 454-based RNA-seq.</title>
        <authorList>
            <person name="Garcia G.R."/>
            <person name="Gardinassi L.G."/>
            <person name="Ribeiro J.M."/>
            <person name="Anatriello E."/>
            <person name="Ferreira B.R."/>
            <person name="Moreira H.N."/>
            <person name="Mafra C."/>
            <person name="Olegario M.M."/>
            <person name="Szabo P.J."/>
            <person name="Miranda-Santos I.K."/>
            <person name="Maruyama S.R."/>
        </authorList>
    </citation>
    <scope>NUCLEOTIDE SEQUENCE</scope>
    <source>
        <strain evidence="9">Mato Grasso do Sul</strain>
        <tissue evidence="9">Salivary glands</tissue>
    </source>
</reference>
<evidence type="ECO:0000256" key="1">
    <source>
        <dbReference type="ARBA" id="ARBA00010940"/>
    </source>
</evidence>
<feature type="region of interest" description="Disordered" evidence="7">
    <location>
        <begin position="288"/>
        <end position="443"/>
    </location>
</feature>
<keyword evidence="2 5" id="KW-0805">Transcription regulation</keyword>
<dbReference type="FunFam" id="1.10.10.10:FF:000008">
    <property type="entry name" value="E2F transcription factor 1"/>
    <property type="match status" value="1"/>
</dbReference>
<keyword evidence="4 5" id="KW-0804">Transcription</keyword>
<keyword evidence="6" id="KW-0175">Coiled coil</keyword>
<evidence type="ECO:0000313" key="9">
    <source>
        <dbReference type="EMBL" id="JAC30267.1"/>
    </source>
</evidence>
<dbReference type="InterPro" id="IPR037241">
    <property type="entry name" value="E2F-DP_heterodim"/>
</dbReference>
<evidence type="ECO:0000256" key="4">
    <source>
        <dbReference type="ARBA" id="ARBA00023163"/>
    </source>
</evidence>
<keyword evidence="5" id="KW-0539">Nucleus</keyword>
<evidence type="ECO:0000256" key="3">
    <source>
        <dbReference type="ARBA" id="ARBA00023125"/>
    </source>
</evidence>
<dbReference type="AlphaFoldDB" id="A0A023G8X8"/>
<dbReference type="SUPFAM" id="SSF46785">
    <property type="entry name" value="Winged helix' DNA-binding domain"/>
    <property type="match status" value="1"/>
</dbReference>
<dbReference type="SUPFAM" id="SSF144074">
    <property type="entry name" value="E2F-DP heterodimerization region"/>
    <property type="match status" value="1"/>
</dbReference>
<dbReference type="Pfam" id="PF02319">
    <property type="entry name" value="WHD_E2F_TDP"/>
    <property type="match status" value="1"/>
</dbReference>
<evidence type="ECO:0000256" key="5">
    <source>
        <dbReference type="RuleBase" id="RU003796"/>
    </source>
</evidence>
<dbReference type="InterPro" id="IPR003316">
    <property type="entry name" value="E2F_WHTH_DNA-bd_dom"/>
</dbReference>
<keyword evidence="3 5" id="KW-0238">DNA-binding</keyword>
<accession>A0A023G8X8</accession>
<feature type="compositionally biased region" description="Low complexity" evidence="7">
    <location>
        <begin position="390"/>
        <end position="419"/>
    </location>
</feature>
<dbReference type="CDD" id="cd14660">
    <property type="entry name" value="E2F_DD"/>
    <property type="match status" value="1"/>
</dbReference>
<dbReference type="PANTHER" id="PTHR12081">
    <property type="entry name" value="TRANSCRIPTION FACTOR E2F"/>
    <property type="match status" value="1"/>
</dbReference>
<dbReference type="GO" id="GO:0000981">
    <property type="term" value="F:DNA-binding transcription factor activity, RNA polymerase II-specific"/>
    <property type="evidence" value="ECO:0007669"/>
    <property type="project" value="TreeGrafter"/>
</dbReference>
<dbReference type="GO" id="GO:0000978">
    <property type="term" value="F:RNA polymerase II cis-regulatory region sequence-specific DNA binding"/>
    <property type="evidence" value="ECO:0007669"/>
    <property type="project" value="InterPro"/>
</dbReference>
<dbReference type="InterPro" id="IPR036390">
    <property type="entry name" value="WH_DNA-bd_sf"/>
</dbReference>
<dbReference type="Gene3D" id="1.10.10.10">
    <property type="entry name" value="Winged helix-like DNA-binding domain superfamily/Winged helix DNA-binding domain"/>
    <property type="match status" value="1"/>
</dbReference>
<evidence type="ECO:0000259" key="8">
    <source>
        <dbReference type="SMART" id="SM01372"/>
    </source>
</evidence>
<comment type="subcellular location">
    <subcellularLocation>
        <location evidence="5">Nucleus</location>
    </subcellularLocation>
</comment>
<feature type="compositionally biased region" description="Low complexity" evidence="7">
    <location>
        <begin position="311"/>
        <end position="323"/>
    </location>
</feature>
<dbReference type="InterPro" id="IPR032198">
    <property type="entry name" value="E2F_CC-MB"/>
</dbReference>